<evidence type="ECO:0000313" key="1">
    <source>
        <dbReference type="EMBL" id="ORM89757.1"/>
    </source>
</evidence>
<protein>
    <recommendedName>
        <fullName evidence="3">N-acetyltransferase domain-containing protein</fullName>
    </recommendedName>
</protein>
<gene>
    <name evidence="1" type="ORF">HA50_24465</name>
</gene>
<accession>A0A1X1ELE8</accession>
<dbReference type="EMBL" id="MLJI01000002">
    <property type="protein sequence ID" value="ORM89757.1"/>
    <property type="molecule type" value="Genomic_DNA"/>
</dbReference>
<organism evidence="1 2">
    <name type="scientific">Pantoea cypripedii</name>
    <name type="common">Pectobacterium cypripedii</name>
    <name type="synonym">Erwinia cypripedii</name>
    <dbReference type="NCBI Taxonomy" id="55209"/>
    <lineage>
        <taxon>Bacteria</taxon>
        <taxon>Pseudomonadati</taxon>
        <taxon>Pseudomonadota</taxon>
        <taxon>Gammaproteobacteria</taxon>
        <taxon>Enterobacterales</taxon>
        <taxon>Erwiniaceae</taxon>
        <taxon>Pantoea</taxon>
    </lineage>
</organism>
<reference evidence="1 2" key="1">
    <citation type="journal article" date="2017" name="Antonie Van Leeuwenhoek">
        <title>Phylogenomic resolution of the bacterial genus Pantoea and its relationship with Erwinia and Tatumella.</title>
        <authorList>
            <person name="Palmer M."/>
            <person name="Steenkamp E.T."/>
            <person name="Coetzee M.P."/>
            <person name="Chan W.Y."/>
            <person name="van Zyl E."/>
            <person name="De Maayer P."/>
            <person name="Coutinho T.A."/>
            <person name="Blom J."/>
            <person name="Smits T.H."/>
            <person name="Duffy B."/>
            <person name="Venter S.N."/>
        </authorList>
    </citation>
    <scope>NUCLEOTIDE SEQUENCE [LARGE SCALE GENOMIC DNA]</scope>
    <source>
        <strain evidence="1 2">LMG 2657</strain>
    </source>
</reference>
<dbReference type="SUPFAM" id="SSF55729">
    <property type="entry name" value="Acyl-CoA N-acyltransferases (Nat)"/>
    <property type="match status" value="1"/>
</dbReference>
<name>A0A1X1ELE8_PANCY</name>
<sequence>MATVDDVADIYELINSCCMDLPGKSGKSRGSLPPVDVVNLTQQLSEQRSAIAVDKHRIVGYVGISHVHFEDEDWLRIGPICSLAESSSAGISLMKWWKTHYVVRQNYAGLLGYVTNPRVAKLYRYYFSASHREYIRPNGEVMDIMYCRF</sequence>
<dbReference type="InterPro" id="IPR016181">
    <property type="entry name" value="Acyl_CoA_acyltransferase"/>
</dbReference>
<evidence type="ECO:0008006" key="3">
    <source>
        <dbReference type="Google" id="ProtNLM"/>
    </source>
</evidence>
<dbReference type="AlphaFoldDB" id="A0A1X1ELE8"/>
<comment type="caution">
    <text evidence="1">The sequence shown here is derived from an EMBL/GenBank/DDBJ whole genome shotgun (WGS) entry which is preliminary data.</text>
</comment>
<evidence type="ECO:0000313" key="2">
    <source>
        <dbReference type="Proteomes" id="UP000193749"/>
    </source>
</evidence>
<keyword evidence="2" id="KW-1185">Reference proteome</keyword>
<proteinExistence type="predicted"/>
<dbReference type="Proteomes" id="UP000193749">
    <property type="component" value="Unassembled WGS sequence"/>
</dbReference>